<evidence type="ECO:0000313" key="6">
    <source>
        <dbReference type="Proteomes" id="UP000250369"/>
    </source>
</evidence>
<dbReference type="GO" id="GO:0043565">
    <property type="term" value="F:sequence-specific DNA binding"/>
    <property type="evidence" value="ECO:0007669"/>
    <property type="project" value="InterPro"/>
</dbReference>
<comment type="caution">
    <text evidence="5">The sequence shown here is derived from an EMBL/GenBank/DDBJ whole genome shotgun (WGS) entry which is preliminary data.</text>
</comment>
<dbReference type="SMART" id="SM00342">
    <property type="entry name" value="HTH_ARAC"/>
    <property type="match status" value="1"/>
</dbReference>
<dbReference type="Proteomes" id="UP000250369">
    <property type="component" value="Unassembled WGS sequence"/>
</dbReference>
<dbReference type="SUPFAM" id="SSF46689">
    <property type="entry name" value="Homeodomain-like"/>
    <property type="match status" value="2"/>
</dbReference>
<dbReference type="Pfam" id="PF12833">
    <property type="entry name" value="HTH_18"/>
    <property type="match status" value="1"/>
</dbReference>
<evidence type="ECO:0000256" key="2">
    <source>
        <dbReference type="ARBA" id="ARBA00023125"/>
    </source>
</evidence>
<evidence type="ECO:0000256" key="3">
    <source>
        <dbReference type="ARBA" id="ARBA00023163"/>
    </source>
</evidence>
<dbReference type="PRINTS" id="PR00032">
    <property type="entry name" value="HTHARAC"/>
</dbReference>
<dbReference type="InterPro" id="IPR020449">
    <property type="entry name" value="Tscrpt_reg_AraC-type_HTH"/>
</dbReference>
<reference evidence="5 6" key="1">
    <citation type="journal article" date="2009" name="Int. J. Syst. Evol. Microbiol.">
        <title>Paenibacillus contaminans sp. nov., isolated from a contaminated laboratory plate.</title>
        <authorList>
            <person name="Chou J.H."/>
            <person name="Lee J.H."/>
            <person name="Lin M.C."/>
            <person name="Chang P.S."/>
            <person name="Arun A.B."/>
            <person name="Young C.C."/>
            <person name="Chen W.M."/>
        </authorList>
    </citation>
    <scope>NUCLEOTIDE SEQUENCE [LARGE SCALE GENOMIC DNA]</scope>
    <source>
        <strain evidence="5 6">CKOBP-6</strain>
    </source>
</reference>
<dbReference type="AlphaFoldDB" id="A0A329M5P8"/>
<dbReference type="SUPFAM" id="SSF51215">
    <property type="entry name" value="Regulatory protein AraC"/>
    <property type="match status" value="1"/>
</dbReference>
<dbReference type="InterPro" id="IPR009057">
    <property type="entry name" value="Homeodomain-like_sf"/>
</dbReference>
<dbReference type="Gene3D" id="1.10.10.60">
    <property type="entry name" value="Homeodomain-like"/>
    <property type="match status" value="2"/>
</dbReference>
<dbReference type="InterPro" id="IPR018060">
    <property type="entry name" value="HTH_AraC"/>
</dbReference>
<dbReference type="PANTHER" id="PTHR43280">
    <property type="entry name" value="ARAC-FAMILY TRANSCRIPTIONAL REGULATOR"/>
    <property type="match status" value="1"/>
</dbReference>
<keyword evidence="3" id="KW-0804">Transcription</keyword>
<dbReference type="PROSITE" id="PS01124">
    <property type="entry name" value="HTH_ARAC_FAMILY_2"/>
    <property type="match status" value="1"/>
</dbReference>
<gene>
    <name evidence="5" type="ORF">DQG23_30155</name>
</gene>
<dbReference type="GO" id="GO:0003700">
    <property type="term" value="F:DNA-binding transcription factor activity"/>
    <property type="evidence" value="ECO:0007669"/>
    <property type="project" value="InterPro"/>
</dbReference>
<sequence>MVEEPNAEGGARSLMEIDWNVLSKQWSDSNFRIGTVMKFIKKPGELFTSYRTIKPSFTIIKQGQGVLLLDTHTYGLQPGTIVHSCSDMWLKAWNTGDEFFECYRVLYETSLMGNPHMQETYKHYQVTIGDSPQIYTILEQMCEFSSQGDIQSELQVKTLFYHFLNETRISSKKLQVNEHRVMIEETMTYIHLHIQEPHSLFSLASRYEISPKYFAELFYKVAGVSPINYIIRYRINIAEKMLLSTNASIREIGKSVGYSDPYQFSKIFKKYKGVAPSDLKSGHGIVGKRM</sequence>
<feature type="domain" description="HTH araC/xylS-type" evidence="4">
    <location>
        <begin position="184"/>
        <end position="282"/>
    </location>
</feature>
<keyword evidence="6" id="KW-1185">Reference proteome</keyword>
<keyword evidence="2" id="KW-0238">DNA-binding</keyword>
<dbReference type="PANTHER" id="PTHR43280:SF2">
    <property type="entry name" value="HTH-TYPE TRANSCRIPTIONAL REGULATOR EXSA"/>
    <property type="match status" value="1"/>
</dbReference>
<evidence type="ECO:0000259" key="4">
    <source>
        <dbReference type="PROSITE" id="PS01124"/>
    </source>
</evidence>
<dbReference type="InterPro" id="IPR003313">
    <property type="entry name" value="AraC-bd"/>
</dbReference>
<dbReference type="EMBL" id="QMFB01000024">
    <property type="protein sequence ID" value="RAV15274.1"/>
    <property type="molecule type" value="Genomic_DNA"/>
</dbReference>
<keyword evidence="1" id="KW-0805">Transcription regulation</keyword>
<evidence type="ECO:0000256" key="1">
    <source>
        <dbReference type="ARBA" id="ARBA00023015"/>
    </source>
</evidence>
<protein>
    <recommendedName>
        <fullName evidence="4">HTH araC/xylS-type domain-containing protein</fullName>
    </recommendedName>
</protein>
<dbReference type="InterPro" id="IPR037923">
    <property type="entry name" value="HTH-like"/>
</dbReference>
<proteinExistence type="predicted"/>
<organism evidence="5 6">
    <name type="scientific">Paenibacillus contaminans</name>
    <dbReference type="NCBI Taxonomy" id="450362"/>
    <lineage>
        <taxon>Bacteria</taxon>
        <taxon>Bacillati</taxon>
        <taxon>Bacillota</taxon>
        <taxon>Bacilli</taxon>
        <taxon>Bacillales</taxon>
        <taxon>Paenibacillaceae</taxon>
        <taxon>Paenibacillus</taxon>
    </lineage>
</organism>
<name>A0A329M5P8_9BACL</name>
<accession>A0A329M5P8</accession>
<dbReference type="Pfam" id="PF02311">
    <property type="entry name" value="AraC_binding"/>
    <property type="match status" value="1"/>
</dbReference>
<evidence type="ECO:0000313" key="5">
    <source>
        <dbReference type="EMBL" id="RAV15274.1"/>
    </source>
</evidence>